<feature type="compositionally biased region" description="Low complexity" evidence="4">
    <location>
        <begin position="46"/>
        <end position="68"/>
    </location>
</feature>
<reference evidence="6" key="1">
    <citation type="submission" date="2023-10" db="EMBL/GenBank/DDBJ databases">
        <title>Genome assemblies of two species of porcelain crab, Petrolisthes cinctipes and Petrolisthes manimaculis (Anomura: Porcellanidae).</title>
        <authorList>
            <person name="Angst P."/>
        </authorList>
    </citation>
    <scope>NUCLEOTIDE SEQUENCE</scope>
    <source>
        <strain evidence="6">PB745_01</strain>
        <tissue evidence="6">Gill</tissue>
    </source>
</reference>
<feature type="domain" description="RING-type" evidence="5">
    <location>
        <begin position="372"/>
        <end position="411"/>
    </location>
</feature>
<evidence type="ECO:0000256" key="1">
    <source>
        <dbReference type="ARBA" id="ARBA00022771"/>
    </source>
</evidence>
<organism evidence="6 7">
    <name type="scientific">Petrolisthes cinctipes</name>
    <name type="common">Flat porcelain crab</name>
    <dbReference type="NCBI Taxonomy" id="88211"/>
    <lineage>
        <taxon>Eukaryota</taxon>
        <taxon>Metazoa</taxon>
        <taxon>Ecdysozoa</taxon>
        <taxon>Arthropoda</taxon>
        <taxon>Crustacea</taxon>
        <taxon>Multicrustacea</taxon>
        <taxon>Malacostraca</taxon>
        <taxon>Eumalacostraca</taxon>
        <taxon>Eucarida</taxon>
        <taxon>Decapoda</taxon>
        <taxon>Pleocyemata</taxon>
        <taxon>Anomura</taxon>
        <taxon>Galatheoidea</taxon>
        <taxon>Porcellanidae</taxon>
        <taxon>Petrolisthes</taxon>
    </lineage>
</organism>
<keyword evidence="7" id="KW-1185">Reference proteome</keyword>
<dbReference type="PANTHER" id="PTHR13459">
    <property type="entry name" value="E3 UBIQUITIN-PROTEIN LIGASE RNF220 ISOFORM X1"/>
    <property type="match status" value="1"/>
</dbReference>
<proteinExistence type="predicted"/>
<keyword evidence="2" id="KW-0862">Zinc</keyword>
<dbReference type="Pfam" id="PF15926">
    <property type="entry name" value="RNF220"/>
    <property type="match status" value="1"/>
</dbReference>
<dbReference type="Gene3D" id="3.30.40.10">
    <property type="entry name" value="Zinc/RING finger domain, C3HC4 (zinc finger)"/>
    <property type="match status" value="1"/>
</dbReference>
<dbReference type="SUPFAM" id="SSF57850">
    <property type="entry name" value="RING/U-box"/>
    <property type="match status" value="1"/>
</dbReference>
<dbReference type="InterPro" id="IPR013083">
    <property type="entry name" value="Znf_RING/FYVE/PHD"/>
</dbReference>
<dbReference type="PROSITE" id="PS50089">
    <property type="entry name" value="ZF_RING_2"/>
    <property type="match status" value="1"/>
</dbReference>
<dbReference type="Pfam" id="PF13923">
    <property type="entry name" value="zf-C3HC4_2"/>
    <property type="match status" value="1"/>
</dbReference>
<evidence type="ECO:0000313" key="6">
    <source>
        <dbReference type="EMBL" id="KAK3850335.1"/>
    </source>
</evidence>
<dbReference type="AlphaFoldDB" id="A0AAE1EGQ2"/>
<evidence type="ECO:0000259" key="5">
    <source>
        <dbReference type="PROSITE" id="PS50089"/>
    </source>
</evidence>
<evidence type="ECO:0000256" key="4">
    <source>
        <dbReference type="SAM" id="MobiDB-lite"/>
    </source>
</evidence>
<dbReference type="GO" id="GO:0008270">
    <property type="term" value="F:zinc ion binding"/>
    <property type="evidence" value="ECO:0007669"/>
    <property type="project" value="UniProtKB-KW"/>
</dbReference>
<dbReference type="InterPro" id="IPR052443">
    <property type="entry name" value="E3_ubiq-ligase_RNF220-like"/>
</dbReference>
<comment type="caution">
    <text evidence="6">The sequence shown here is derived from an EMBL/GenBank/DDBJ whole genome shotgun (WGS) entry which is preliminary data.</text>
</comment>
<feature type="region of interest" description="Disordered" evidence="4">
    <location>
        <begin position="1"/>
        <end position="80"/>
    </location>
</feature>
<dbReference type="InterPro" id="IPR031824">
    <property type="entry name" value="RNF220_mid"/>
</dbReference>
<dbReference type="EMBL" id="JAWQEG010008431">
    <property type="protein sequence ID" value="KAK3850335.1"/>
    <property type="molecule type" value="Genomic_DNA"/>
</dbReference>
<dbReference type="Proteomes" id="UP001286313">
    <property type="component" value="Unassembled WGS sequence"/>
</dbReference>
<keyword evidence="1 3" id="KW-0863">Zinc-finger</keyword>
<feature type="region of interest" description="Disordered" evidence="4">
    <location>
        <begin position="210"/>
        <end position="287"/>
    </location>
</feature>
<protein>
    <recommendedName>
        <fullName evidence="5">RING-type domain-containing protein</fullName>
    </recommendedName>
</protein>
<feature type="compositionally biased region" description="Low complexity" evidence="4">
    <location>
        <begin position="216"/>
        <end position="257"/>
    </location>
</feature>
<feature type="non-terminal residue" evidence="6">
    <location>
        <position position="1"/>
    </location>
</feature>
<gene>
    <name evidence="6" type="ORF">Pcinc_042954</name>
</gene>
<feature type="compositionally biased region" description="Basic and acidic residues" evidence="4">
    <location>
        <begin position="20"/>
        <end position="34"/>
    </location>
</feature>
<sequence length="424" mass="47543">RKPRPGESRCPVCGVTMRSGEQESHLTHELDKLARLPQTRPLAQRTTNTTYTTPANATTPTTPSSTPTPLAPPTPSHDPHAAVRPRHLYAGNRRIADWQRFRVVRNSRERRQRMKRRGGGGSEEEETLTCPVCHVAEDATDDIHTHIDQCLRRVEEEGEDEDVDVEEYEWCGETRVRATQMLRAEGQLHALGTRVERGSEDEMVDVCDDEEETYGPPEYTLTDLTTTPTPTENHTPTPTQNSTPMTTSTDWSETTTTIEEQSGIRRKRTRSLDTEEDTAGTSSREECCCTEEPMEHRLTHDEGIIPLQIQNNNSVVKSSEETICLAAVVEEDGRDELFESAGSEAGDKAVIEALRVKVRELETACNTPPPICRICLGEYVTPVVSVLCWHVHCEKCWLRCLAAKPLCPQCRVITGPSSLRRIHV</sequence>
<dbReference type="InterPro" id="IPR001841">
    <property type="entry name" value="Znf_RING"/>
</dbReference>
<evidence type="ECO:0000313" key="7">
    <source>
        <dbReference type="Proteomes" id="UP001286313"/>
    </source>
</evidence>
<dbReference type="GO" id="GO:0061630">
    <property type="term" value="F:ubiquitin protein ligase activity"/>
    <property type="evidence" value="ECO:0007669"/>
    <property type="project" value="TreeGrafter"/>
</dbReference>
<dbReference type="PANTHER" id="PTHR13459:SF1">
    <property type="entry name" value="E3 UBIQUITIN-PROTEIN LIGASE RNF220 ISOFORM X1"/>
    <property type="match status" value="1"/>
</dbReference>
<evidence type="ECO:0000256" key="3">
    <source>
        <dbReference type="PROSITE-ProRule" id="PRU00175"/>
    </source>
</evidence>
<evidence type="ECO:0000256" key="2">
    <source>
        <dbReference type="ARBA" id="ARBA00022833"/>
    </source>
</evidence>
<name>A0AAE1EGQ2_PETCI</name>
<dbReference type="GO" id="GO:0016567">
    <property type="term" value="P:protein ubiquitination"/>
    <property type="evidence" value="ECO:0007669"/>
    <property type="project" value="TreeGrafter"/>
</dbReference>
<accession>A0AAE1EGQ2</accession>
<keyword evidence="1 3" id="KW-0479">Metal-binding</keyword>